<evidence type="ECO:0000256" key="1">
    <source>
        <dbReference type="ARBA" id="ARBA00004651"/>
    </source>
</evidence>
<comment type="caution">
    <text evidence="11">The sequence shown here is derived from an EMBL/GenBank/DDBJ whole genome shotgun (WGS) entry which is preliminary data.</text>
</comment>
<dbReference type="Gene3D" id="1.20.1070.10">
    <property type="entry name" value="Rhodopsin 7-helix transmembrane proteins"/>
    <property type="match status" value="1"/>
</dbReference>
<evidence type="ECO:0000256" key="7">
    <source>
        <dbReference type="ARBA" id="ARBA00023136"/>
    </source>
</evidence>
<keyword evidence="7 10" id="KW-0472">Membrane</keyword>
<evidence type="ECO:0000256" key="5">
    <source>
        <dbReference type="ARBA" id="ARBA00022989"/>
    </source>
</evidence>
<dbReference type="InterPro" id="IPR000725">
    <property type="entry name" value="Olfact_rcpt"/>
</dbReference>
<evidence type="ECO:0000256" key="8">
    <source>
        <dbReference type="ARBA" id="ARBA00023170"/>
    </source>
</evidence>
<sequence length="110" mass="13037">MEESHSRKYSKMMMEMFRNETTFFIIRGITEDPYFNIIIFFLVLLIYLTTLIGNMTFFLLVCFDHHLHTPMYNFLGNLSIVDMLCSTVTQHNVLLSFITKDKSITYMLSL</sequence>
<keyword evidence="4" id="KW-0716">Sensory transduction</keyword>
<evidence type="ECO:0000256" key="10">
    <source>
        <dbReference type="SAM" id="Phobius"/>
    </source>
</evidence>
<gene>
    <name evidence="11" type="ORF">RIMI_LOCUS18679201</name>
</gene>
<comment type="subcellular location">
    <subcellularLocation>
        <location evidence="1">Cell membrane</location>
        <topology evidence="1">Multi-pass membrane protein</topology>
    </subcellularLocation>
</comment>
<reference evidence="11" key="1">
    <citation type="submission" date="2023-07" db="EMBL/GenBank/DDBJ databases">
        <authorList>
            <person name="Stuckert A."/>
        </authorList>
    </citation>
    <scope>NUCLEOTIDE SEQUENCE</scope>
</reference>
<proteinExistence type="predicted"/>
<evidence type="ECO:0000313" key="11">
    <source>
        <dbReference type="EMBL" id="CAJ0963462.1"/>
    </source>
</evidence>
<accession>A0ABN9MEE0</accession>
<name>A0ABN9MEE0_9NEOB</name>
<keyword evidence="2" id="KW-1003">Cell membrane</keyword>
<evidence type="ECO:0000313" key="12">
    <source>
        <dbReference type="Proteomes" id="UP001176940"/>
    </source>
</evidence>
<dbReference type="Proteomes" id="UP001176940">
    <property type="component" value="Unassembled WGS sequence"/>
</dbReference>
<evidence type="ECO:0000256" key="3">
    <source>
        <dbReference type="ARBA" id="ARBA00022692"/>
    </source>
</evidence>
<feature type="transmembrane region" description="Helical" evidence="10">
    <location>
        <begin position="37"/>
        <end position="63"/>
    </location>
</feature>
<dbReference type="EMBL" id="CAUEEQ010057648">
    <property type="protein sequence ID" value="CAJ0963462.1"/>
    <property type="molecule type" value="Genomic_DNA"/>
</dbReference>
<evidence type="ECO:0008006" key="13">
    <source>
        <dbReference type="Google" id="ProtNLM"/>
    </source>
</evidence>
<dbReference type="PANTHER" id="PTHR26452">
    <property type="entry name" value="OLFACTORY RECEPTOR"/>
    <property type="match status" value="1"/>
</dbReference>
<keyword evidence="9" id="KW-0807">Transducer</keyword>
<evidence type="ECO:0000256" key="9">
    <source>
        <dbReference type="ARBA" id="ARBA00023224"/>
    </source>
</evidence>
<dbReference type="Pfam" id="PF13853">
    <property type="entry name" value="7tm_4"/>
    <property type="match status" value="1"/>
</dbReference>
<keyword evidence="12" id="KW-1185">Reference proteome</keyword>
<keyword evidence="5 10" id="KW-1133">Transmembrane helix</keyword>
<dbReference type="InterPro" id="IPR050516">
    <property type="entry name" value="Olfactory_GPCR"/>
</dbReference>
<keyword evidence="3 10" id="KW-0812">Transmembrane</keyword>
<evidence type="ECO:0000256" key="2">
    <source>
        <dbReference type="ARBA" id="ARBA00022475"/>
    </source>
</evidence>
<keyword evidence="8" id="KW-0675">Receptor</keyword>
<keyword evidence="6" id="KW-0297">G-protein coupled receptor</keyword>
<organism evidence="11 12">
    <name type="scientific">Ranitomeya imitator</name>
    <name type="common">mimic poison frog</name>
    <dbReference type="NCBI Taxonomy" id="111125"/>
    <lineage>
        <taxon>Eukaryota</taxon>
        <taxon>Metazoa</taxon>
        <taxon>Chordata</taxon>
        <taxon>Craniata</taxon>
        <taxon>Vertebrata</taxon>
        <taxon>Euteleostomi</taxon>
        <taxon>Amphibia</taxon>
        <taxon>Batrachia</taxon>
        <taxon>Anura</taxon>
        <taxon>Neobatrachia</taxon>
        <taxon>Hyloidea</taxon>
        <taxon>Dendrobatidae</taxon>
        <taxon>Dendrobatinae</taxon>
        <taxon>Ranitomeya</taxon>
    </lineage>
</organism>
<evidence type="ECO:0000256" key="4">
    <source>
        <dbReference type="ARBA" id="ARBA00022725"/>
    </source>
</evidence>
<evidence type="ECO:0000256" key="6">
    <source>
        <dbReference type="ARBA" id="ARBA00023040"/>
    </source>
</evidence>
<dbReference type="SUPFAM" id="SSF81321">
    <property type="entry name" value="Family A G protein-coupled receptor-like"/>
    <property type="match status" value="1"/>
</dbReference>
<protein>
    <recommendedName>
        <fullName evidence="13">G-protein coupled receptors family 1 profile domain-containing protein</fullName>
    </recommendedName>
</protein>
<keyword evidence="4" id="KW-0552">Olfaction</keyword>